<evidence type="ECO:0000256" key="5">
    <source>
        <dbReference type="HAMAP-Rule" id="MF_00087"/>
    </source>
</evidence>
<name>A0ABS6E5T4_9FIRM</name>
<dbReference type="CDD" id="cd05213">
    <property type="entry name" value="NAD_bind_Glutamyl_tRNA_reduct"/>
    <property type="match status" value="1"/>
</dbReference>
<evidence type="ECO:0000259" key="9">
    <source>
        <dbReference type="Pfam" id="PF05201"/>
    </source>
</evidence>
<dbReference type="Proteomes" id="UP000749471">
    <property type="component" value="Unassembled WGS sequence"/>
</dbReference>
<feature type="active site" description="Nucleophile" evidence="5">
    <location>
        <position position="49"/>
    </location>
</feature>
<organism evidence="10 11">
    <name type="scientific">Tissierella simiarum</name>
    <dbReference type="NCBI Taxonomy" id="2841534"/>
    <lineage>
        <taxon>Bacteria</taxon>
        <taxon>Bacillati</taxon>
        <taxon>Bacillota</taxon>
        <taxon>Tissierellia</taxon>
        <taxon>Tissierellales</taxon>
        <taxon>Tissierellaceae</taxon>
        <taxon>Tissierella</taxon>
    </lineage>
</organism>
<feature type="binding site" evidence="5">
    <location>
        <position position="117"/>
    </location>
    <ligand>
        <name>substrate</name>
    </ligand>
</feature>
<comment type="subunit">
    <text evidence="5">Homodimer.</text>
</comment>
<feature type="domain" description="Quinate/shikimate 5-dehydrogenase/glutamyl-tRNA reductase" evidence="8">
    <location>
        <begin position="169"/>
        <end position="299"/>
    </location>
</feature>
<gene>
    <name evidence="5 10" type="primary">hemA</name>
    <name evidence="10" type="ORF">KQI42_07770</name>
</gene>
<sequence>MEIAVIGINHNTAPIEIRERVSFTESMKIESANRILDKSTEEIIIISTCNRSEIYISTNDIDKAVEEIKEFYREFFEFDEVKDYIFTKKGRDVVVHLYMVASGLDSIILGEDQILGQIRKAMMFSMNLGFSKKVLSRLFMDAICEGKKIRNSIKISEIPLSTSYIGINLLKEKMGGLRGKKALVIGAGEISTLAIRYLYEEELEKIYVTNRTHGKIKELFKEFDGLNPVEYNNRYDVLREVDILITATGAPHTIISYNNVVDLNNQLYILDLGLPRDVDSQIGEKENIVLYHNDDLKKVSEENLLKRKRLSDEAMEIINEDVDKYMKWIRNISVDPVLESLNKRCSSIKSETMDYINRKIDLDKREEKIIDKMIMSALKKVIREPIKALKKLDEENIEEYIEVIEKLFEI</sequence>
<dbReference type="InterPro" id="IPR000343">
    <property type="entry name" value="4pyrrol_synth_GluRdtase"/>
</dbReference>
<evidence type="ECO:0000256" key="4">
    <source>
        <dbReference type="ARBA" id="ARBA00047464"/>
    </source>
</evidence>
<comment type="similarity">
    <text evidence="2 5 6">Belongs to the glutamyl-tRNA reductase family.</text>
</comment>
<feature type="domain" description="Glutamyl-tRNA reductase N-terminal" evidence="9">
    <location>
        <begin position="6"/>
        <end position="152"/>
    </location>
</feature>
<evidence type="ECO:0000313" key="10">
    <source>
        <dbReference type="EMBL" id="MBU5437901.1"/>
    </source>
</evidence>
<dbReference type="RefSeq" id="WP_216518497.1">
    <property type="nucleotide sequence ID" value="NZ_JAHLPM010000005.1"/>
</dbReference>
<keyword evidence="5 6" id="KW-0560">Oxidoreductase</keyword>
<dbReference type="HAMAP" id="MF_00087">
    <property type="entry name" value="Glu_tRNA_reductase"/>
    <property type="match status" value="1"/>
</dbReference>
<feature type="site" description="Important for activity" evidence="5">
    <location>
        <position position="96"/>
    </location>
</feature>
<feature type="binding site" evidence="5">
    <location>
        <begin position="48"/>
        <end position="51"/>
    </location>
    <ligand>
        <name>substrate</name>
    </ligand>
</feature>
<feature type="binding site" evidence="5">
    <location>
        <position position="106"/>
    </location>
    <ligand>
        <name>substrate</name>
    </ligand>
</feature>
<feature type="binding site" evidence="5">
    <location>
        <begin position="186"/>
        <end position="191"/>
    </location>
    <ligand>
        <name>NADP(+)</name>
        <dbReference type="ChEBI" id="CHEBI:58349"/>
    </ligand>
</feature>
<evidence type="ECO:0000259" key="8">
    <source>
        <dbReference type="Pfam" id="PF01488"/>
    </source>
</evidence>
<dbReference type="PANTHER" id="PTHR43013">
    <property type="entry name" value="GLUTAMYL-TRNA REDUCTASE"/>
    <property type="match status" value="1"/>
</dbReference>
<dbReference type="Pfam" id="PF01488">
    <property type="entry name" value="Shikimate_DH"/>
    <property type="match status" value="1"/>
</dbReference>
<dbReference type="GO" id="GO:0008883">
    <property type="term" value="F:glutamyl-tRNA reductase activity"/>
    <property type="evidence" value="ECO:0007669"/>
    <property type="project" value="UniProtKB-EC"/>
</dbReference>
<evidence type="ECO:0000256" key="2">
    <source>
        <dbReference type="ARBA" id="ARBA00005916"/>
    </source>
</evidence>
<comment type="miscellaneous">
    <text evidence="5">During catalysis, the active site Cys acts as a nucleophile attacking the alpha-carbonyl group of tRNA-bound glutamate with the formation of a thioester intermediate between enzyme and glutamate, and the concomitant release of tRNA(Glu). The thioester intermediate is finally reduced by direct hydride transfer from NADPH, to form the product GSA.</text>
</comment>
<dbReference type="NCBIfam" id="TIGR01035">
    <property type="entry name" value="hemA"/>
    <property type="match status" value="1"/>
</dbReference>
<dbReference type="PANTHER" id="PTHR43013:SF1">
    <property type="entry name" value="GLUTAMYL-TRNA REDUCTASE"/>
    <property type="match status" value="1"/>
</dbReference>
<dbReference type="Pfam" id="PF05201">
    <property type="entry name" value="GlutR_N"/>
    <property type="match status" value="1"/>
</dbReference>
<dbReference type="InterPro" id="IPR015896">
    <property type="entry name" value="4pyrrol_synth_GluRdtase_dimer"/>
</dbReference>
<protein>
    <recommendedName>
        <fullName evidence="3 5">Glutamyl-tRNA reductase</fullName>
        <shortName evidence="5">GluTR</shortName>
        <ecNumber evidence="3 5">1.2.1.70</ecNumber>
    </recommendedName>
</protein>
<feature type="domain" description="Tetrapyrrole biosynthesis glutamyl-tRNA reductase dimerisation" evidence="7">
    <location>
        <begin position="313"/>
        <end position="409"/>
    </location>
</feature>
<dbReference type="EC" id="1.2.1.70" evidence="3 5"/>
<evidence type="ECO:0000256" key="1">
    <source>
        <dbReference type="ARBA" id="ARBA00005059"/>
    </source>
</evidence>
<keyword evidence="11" id="KW-1185">Reference proteome</keyword>
<dbReference type="InterPro" id="IPR018214">
    <property type="entry name" value="GluRdtase_CS"/>
</dbReference>
<comment type="pathway">
    <text evidence="1 5 6">Porphyrin-containing compound metabolism; protoporphyrin-IX biosynthesis; 5-aminolevulinate from L-glutamyl-tRNA(Glu): step 1/2.</text>
</comment>
<dbReference type="InterPro" id="IPR006151">
    <property type="entry name" value="Shikm_DH/Glu-tRNA_Rdtase"/>
</dbReference>
<proteinExistence type="inferred from homology"/>
<keyword evidence="5 6" id="KW-0521">NADP</keyword>
<feature type="binding site" evidence="5">
    <location>
        <begin position="111"/>
        <end position="113"/>
    </location>
    <ligand>
        <name>substrate</name>
    </ligand>
</feature>
<dbReference type="InterPro" id="IPR015895">
    <property type="entry name" value="4pyrrol_synth_GluRdtase_N"/>
</dbReference>
<evidence type="ECO:0000256" key="3">
    <source>
        <dbReference type="ARBA" id="ARBA00012970"/>
    </source>
</evidence>
<dbReference type="PROSITE" id="PS00747">
    <property type="entry name" value="GLUTR"/>
    <property type="match status" value="1"/>
</dbReference>
<evidence type="ECO:0000256" key="6">
    <source>
        <dbReference type="RuleBase" id="RU000584"/>
    </source>
</evidence>
<dbReference type="Pfam" id="PF00745">
    <property type="entry name" value="GlutR_dimer"/>
    <property type="match status" value="1"/>
</dbReference>
<comment type="caution">
    <text evidence="10">The sequence shown here is derived from an EMBL/GenBank/DDBJ whole genome shotgun (WGS) entry which is preliminary data.</text>
</comment>
<keyword evidence="5 6" id="KW-0627">Porphyrin biosynthesis</keyword>
<dbReference type="PIRSF" id="PIRSF000445">
    <property type="entry name" value="4pyrrol_synth_GluRdtase"/>
    <property type="match status" value="1"/>
</dbReference>
<evidence type="ECO:0000259" key="7">
    <source>
        <dbReference type="Pfam" id="PF00745"/>
    </source>
</evidence>
<dbReference type="EMBL" id="JAHLPM010000005">
    <property type="protein sequence ID" value="MBU5437901.1"/>
    <property type="molecule type" value="Genomic_DNA"/>
</dbReference>
<comment type="function">
    <text evidence="5">Catalyzes the NADPH-dependent reduction of glutamyl-tRNA(Glu) to glutamate 1-semialdehyde (GSA).</text>
</comment>
<comment type="domain">
    <text evidence="5">Possesses an unusual extended V-shaped dimeric structure with each monomer consisting of three distinct domains arranged along a curved 'spinal' alpha-helix. The N-terminal catalytic domain specifically recognizes the glutamate moiety of the substrate. The second domain is the NADPH-binding domain, and the third C-terminal domain is responsible for dimerization.</text>
</comment>
<evidence type="ECO:0000313" key="11">
    <source>
        <dbReference type="Proteomes" id="UP000749471"/>
    </source>
</evidence>
<reference evidence="10 11" key="1">
    <citation type="submission" date="2021-06" db="EMBL/GenBank/DDBJ databases">
        <authorList>
            <person name="Sun Q."/>
            <person name="Li D."/>
        </authorList>
    </citation>
    <scope>NUCLEOTIDE SEQUENCE [LARGE SCALE GENOMIC DNA]</scope>
    <source>
        <strain evidence="10 11">MSJ-40</strain>
    </source>
</reference>
<accession>A0ABS6E5T4</accession>
<comment type="catalytic activity">
    <reaction evidence="4 5 6">
        <text>(S)-4-amino-5-oxopentanoate + tRNA(Glu) + NADP(+) = L-glutamyl-tRNA(Glu) + NADPH + H(+)</text>
        <dbReference type="Rhea" id="RHEA:12344"/>
        <dbReference type="Rhea" id="RHEA-COMP:9663"/>
        <dbReference type="Rhea" id="RHEA-COMP:9680"/>
        <dbReference type="ChEBI" id="CHEBI:15378"/>
        <dbReference type="ChEBI" id="CHEBI:57501"/>
        <dbReference type="ChEBI" id="CHEBI:57783"/>
        <dbReference type="ChEBI" id="CHEBI:58349"/>
        <dbReference type="ChEBI" id="CHEBI:78442"/>
        <dbReference type="ChEBI" id="CHEBI:78520"/>
        <dbReference type="EC" id="1.2.1.70"/>
    </reaction>
</comment>